<comment type="caution">
    <text evidence="11">The sequence shown here is derived from an EMBL/GenBank/DDBJ whole genome shotgun (WGS) entry which is preliminary data.</text>
</comment>
<dbReference type="FunFam" id="3.40.50.150:FF:000154">
    <property type="entry name" value="Probable tRNA methyltransferase 9B"/>
    <property type="match status" value="1"/>
</dbReference>
<dbReference type="Proteomes" id="UP001181693">
    <property type="component" value="Unassembled WGS sequence"/>
</dbReference>
<comment type="similarity">
    <text evidence="1">Belongs to the methyltransferase superfamily.</text>
</comment>
<dbReference type="PANTHER" id="PTHR13069">
    <property type="entry name" value="ALKYLATED DNA REPAIR PROTEIN ALKB HOMOLOG 8"/>
    <property type="match status" value="1"/>
</dbReference>
<dbReference type="GO" id="GO:0008757">
    <property type="term" value="F:S-adenosylmethionine-dependent methyltransferase activity"/>
    <property type="evidence" value="ECO:0007669"/>
    <property type="project" value="InterPro"/>
</dbReference>
<evidence type="ECO:0000256" key="3">
    <source>
        <dbReference type="ARBA" id="ARBA00022603"/>
    </source>
</evidence>
<dbReference type="InterPro" id="IPR029063">
    <property type="entry name" value="SAM-dependent_MTases_sf"/>
</dbReference>
<evidence type="ECO:0000256" key="7">
    <source>
        <dbReference type="ARBA" id="ARBA00057565"/>
    </source>
</evidence>
<dbReference type="Gene3D" id="3.40.50.150">
    <property type="entry name" value="Vaccinia Virus protein VP39"/>
    <property type="match status" value="2"/>
</dbReference>
<dbReference type="InterPro" id="IPR013216">
    <property type="entry name" value="Methyltransf_11"/>
</dbReference>
<keyword evidence="5" id="KW-0949">S-adenosyl-L-methionine</keyword>
<evidence type="ECO:0000256" key="5">
    <source>
        <dbReference type="ARBA" id="ARBA00022691"/>
    </source>
</evidence>
<dbReference type="GO" id="GO:0005737">
    <property type="term" value="C:cytoplasm"/>
    <property type="evidence" value="ECO:0007669"/>
    <property type="project" value="TreeGrafter"/>
</dbReference>
<evidence type="ECO:0000256" key="6">
    <source>
        <dbReference type="ARBA" id="ARBA00022694"/>
    </source>
</evidence>
<evidence type="ECO:0000313" key="11">
    <source>
        <dbReference type="EMBL" id="DBA29169.1"/>
    </source>
</evidence>
<dbReference type="GO" id="GO:0030488">
    <property type="term" value="P:tRNA methylation"/>
    <property type="evidence" value="ECO:0007669"/>
    <property type="project" value="TreeGrafter"/>
</dbReference>
<keyword evidence="6" id="KW-0819">tRNA processing</keyword>
<gene>
    <name evidence="11" type="ORF">GDO54_009422</name>
</gene>
<evidence type="ECO:0000256" key="9">
    <source>
        <dbReference type="ARBA" id="ARBA00083167"/>
    </source>
</evidence>
<accession>A0AAV3ARL1</accession>
<dbReference type="PANTHER" id="PTHR13069:SF36">
    <property type="entry name" value="TRNA METHYLTRANSFERASE 9B-RELATED"/>
    <property type="match status" value="1"/>
</dbReference>
<keyword evidence="12" id="KW-1185">Reference proteome</keyword>
<dbReference type="InterPro" id="IPR051422">
    <property type="entry name" value="AlkB_tRNA_MeTrf/Diox"/>
</dbReference>
<dbReference type="Pfam" id="PF08241">
    <property type="entry name" value="Methyltransf_11"/>
    <property type="match status" value="1"/>
</dbReference>
<evidence type="ECO:0000256" key="2">
    <source>
        <dbReference type="ARBA" id="ARBA00022553"/>
    </source>
</evidence>
<dbReference type="CDD" id="cd02440">
    <property type="entry name" value="AdoMet_MTases"/>
    <property type="match status" value="1"/>
</dbReference>
<dbReference type="GO" id="GO:0002098">
    <property type="term" value="P:tRNA wobble uridine modification"/>
    <property type="evidence" value="ECO:0007669"/>
    <property type="project" value="TreeGrafter"/>
</dbReference>
<evidence type="ECO:0000256" key="1">
    <source>
        <dbReference type="ARBA" id="ARBA00008361"/>
    </source>
</evidence>
<evidence type="ECO:0000256" key="4">
    <source>
        <dbReference type="ARBA" id="ARBA00022679"/>
    </source>
</evidence>
<protein>
    <recommendedName>
        <fullName evidence="8">Probable tRNA methyltransferase 9B</fullName>
    </recommendedName>
    <alternativeName>
        <fullName evidence="9">Probable tRNA methyltransferase 9-like protein</fullName>
    </alternativeName>
</protein>
<dbReference type="EMBL" id="DYDO01000003">
    <property type="protein sequence ID" value="DBA29169.1"/>
    <property type="molecule type" value="Genomic_DNA"/>
</dbReference>
<reference evidence="11" key="1">
    <citation type="thesis" date="2020" institute="ProQuest LLC" country="789 East Eisenhower Parkway, Ann Arbor, MI, USA">
        <title>Comparative Genomics and Chromosome Evolution.</title>
        <authorList>
            <person name="Mudd A.B."/>
        </authorList>
    </citation>
    <scope>NUCLEOTIDE SEQUENCE</scope>
    <source>
        <strain evidence="11">1538</strain>
        <tissue evidence="11">Blood</tissue>
    </source>
</reference>
<dbReference type="SUPFAM" id="SSF53335">
    <property type="entry name" value="S-adenosyl-L-methionine-dependent methyltransferases"/>
    <property type="match status" value="1"/>
</dbReference>
<dbReference type="GO" id="GO:0000049">
    <property type="term" value="F:tRNA binding"/>
    <property type="evidence" value="ECO:0007669"/>
    <property type="project" value="TreeGrafter"/>
</dbReference>
<dbReference type="AlphaFoldDB" id="A0AAV3ARL1"/>
<keyword evidence="3" id="KW-0489">Methyltransferase</keyword>
<keyword evidence="4" id="KW-0808">Transferase</keyword>
<organism evidence="11 12">
    <name type="scientific">Pyxicephalus adspersus</name>
    <name type="common">African bullfrog</name>
    <dbReference type="NCBI Taxonomy" id="30357"/>
    <lineage>
        <taxon>Eukaryota</taxon>
        <taxon>Metazoa</taxon>
        <taxon>Chordata</taxon>
        <taxon>Craniata</taxon>
        <taxon>Vertebrata</taxon>
        <taxon>Euteleostomi</taxon>
        <taxon>Amphibia</taxon>
        <taxon>Batrachia</taxon>
        <taxon>Anura</taxon>
        <taxon>Neobatrachia</taxon>
        <taxon>Ranoidea</taxon>
        <taxon>Pyxicephalidae</taxon>
        <taxon>Pyxicephalinae</taxon>
        <taxon>Pyxicephalus</taxon>
    </lineage>
</organism>
<sequence>MDYEAAQLENQHVHSVYESTAPYFNEVQSKAWPKVRQFLLEQKPGSLIVDIGCGTGKYLSVNTETYNLGCDYCEPLVEIGRNNNLEVMMCDNLNLPFRDRCFDTVISIGVIHHFSTKQRRIRAIKEMARILLPGGQIMLYVWAMEQKSRRFEKQDVFVPWNKALLPRRTSDTSQCESRQNSALNAKQHNTTLKSMNEAETINLHNLRQTLESKQAHHSGNCIAAESCCIKFSNEDTRLYSAIGRSIRSWFFSRSLDESSLRRQIDKMKSLSPMSGWVNSTVSVQPSRHCSLDLGHQRIILKEHTFDDDDVFIKNSSHEKQQWFLTLDPSNTENGRHCELAQDGTKQASFRAESKHCSCICSNESNMRNQSTVLHRTSTTESSDSVLDETVAASDQEADTLDYNAYLRYYHVFREGELRSLLESDVPELHVISCCFDHGNWCVIAEKK</sequence>
<name>A0AAV3ARL1_PYXAD</name>
<comment type="function">
    <text evidence="7">May modify wobble uridines in specific arginine and glutamic acid tRNAs. Acts as a tumor suppressor by promoting the expression of LIN9.</text>
</comment>
<feature type="domain" description="Methyltransferase type 11" evidence="10">
    <location>
        <begin position="49"/>
        <end position="138"/>
    </location>
</feature>
<dbReference type="GO" id="GO:0005634">
    <property type="term" value="C:nucleus"/>
    <property type="evidence" value="ECO:0007669"/>
    <property type="project" value="TreeGrafter"/>
</dbReference>
<keyword evidence="2" id="KW-0597">Phosphoprotein</keyword>
<evidence type="ECO:0000256" key="8">
    <source>
        <dbReference type="ARBA" id="ARBA00071880"/>
    </source>
</evidence>
<evidence type="ECO:0000259" key="10">
    <source>
        <dbReference type="Pfam" id="PF08241"/>
    </source>
</evidence>
<proteinExistence type="inferred from homology"/>
<evidence type="ECO:0000313" key="12">
    <source>
        <dbReference type="Proteomes" id="UP001181693"/>
    </source>
</evidence>
<dbReference type="GO" id="GO:0106335">
    <property type="term" value="F:tRNA (5-carboxymethyluridine(34)-5-O)-methyltransferase activity"/>
    <property type="evidence" value="ECO:0007669"/>
    <property type="project" value="TreeGrafter"/>
</dbReference>